<comment type="caution">
    <text evidence="4">The sequence shown here is derived from an EMBL/GenBank/DDBJ whole genome shotgun (WGS) entry which is preliminary data.</text>
</comment>
<dbReference type="PROSITE" id="PS51186">
    <property type="entry name" value="GNAT"/>
    <property type="match status" value="1"/>
</dbReference>
<dbReference type="PANTHER" id="PTHR10545">
    <property type="entry name" value="DIAMINE N-ACETYLTRANSFERASE"/>
    <property type="match status" value="1"/>
</dbReference>
<organism evidence="4 5">
    <name type="scientific">Acinetobacter bouvetii</name>
    <dbReference type="NCBI Taxonomy" id="202951"/>
    <lineage>
        <taxon>Bacteria</taxon>
        <taxon>Pseudomonadati</taxon>
        <taxon>Pseudomonadota</taxon>
        <taxon>Gammaproteobacteria</taxon>
        <taxon>Moraxellales</taxon>
        <taxon>Moraxellaceae</taxon>
        <taxon>Acinetobacter</taxon>
    </lineage>
</organism>
<dbReference type="Gene3D" id="3.40.630.30">
    <property type="match status" value="1"/>
</dbReference>
<evidence type="ECO:0000256" key="2">
    <source>
        <dbReference type="ARBA" id="ARBA00023315"/>
    </source>
</evidence>
<proteinExistence type="predicted"/>
<evidence type="ECO:0000256" key="1">
    <source>
        <dbReference type="ARBA" id="ARBA00022679"/>
    </source>
</evidence>
<evidence type="ECO:0000313" key="4">
    <source>
        <dbReference type="EMBL" id="RZG67947.1"/>
    </source>
</evidence>
<dbReference type="SUPFAM" id="SSF55729">
    <property type="entry name" value="Acyl-CoA N-acyltransferases (Nat)"/>
    <property type="match status" value="1"/>
</dbReference>
<dbReference type="CDD" id="cd04301">
    <property type="entry name" value="NAT_SF"/>
    <property type="match status" value="1"/>
</dbReference>
<keyword evidence="1 4" id="KW-0808">Transferase</keyword>
<dbReference type="InterPro" id="IPR051016">
    <property type="entry name" value="Diverse_Substrate_AcTransf"/>
</dbReference>
<name>A0A4Q7B046_9GAMM</name>
<reference evidence="4 5" key="1">
    <citation type="submission" date="2019-02" db="EMBL/GenBank/DDBJ databases">
        <title>The Batch Genome Submission of Acinetobacter spp. strains.</title>
        <authorList>
            <person name="Qin J."/>
            <person name="Hu Y."/>
            <person name="Ye H."/>
            <person name="Wei L."/>
            <person name="Feng Y."/>
            <person name="Zong Z."/>
        </authorList>
    </citation>
    <scope>NUCLEOTIDE SEQUENCE [LARGE SCALE GENOMIC DNA]</scope>
    <source>
        <strain evidence="4 5">WCHABo060081</strain>
    </source>
</reference>
<dbReference type="Pfam" id="PF00583">
    <property type="entry name" value="Acetyltransf_1"/>
    <property type="match status" value="1"/>
</dbReference>
<sequence length="148" mass="17512">MKKAIEIQPLQCISKEQWMPLWQSYQTFYGTKLSEEVSRNTWKKLCSADTPHIYGFAAISENQAIAIVHVVEHDSCWTLRPYAYLQDLYTHEDFRGQGVARKLIQHVYDEAMARLCDRVYWLTHETNQTAQKLYDRVAKKTGFIQYRM</sequence>
<dbReference type="InterPro" id="IPR000182">
    <property type="entry name" value="GNAT_dom"/>
</dbReference>
<keyword evidence="2" id="KW-0012">Acyltransferase</keyword>
<dbReference type="EMBL" id="SGSU01000005">
    <property type="protein sequence ID" value="RZG67947.1"/>
    <property type="molecule type" value="Genomic_DNA"/>
</dbReference>
<dbReference type="RefSeq" id="WP_130144626.1">
    <property type="nucleotide sequence ID" value="NZ_SGSU01000005.1"/>
</dbReference>
<dbReference type="GO" id="GO:0008080">
    <property type="term" value="F:N-acetyltransferase activity"/>
    <property type="evidence" value="ECO:0007669"/>
    <property type="project" value="TreeGrafter"/>
</dbReference>
<dbReference type="InterPro" id="IPR016181">
    <property type="entry name" value="Acyl_CoA_acyltransferase"/>
</dbReference>
<gene>
    <name evidence="4" type="ORF">EXE25_05725</name>
</gene>
<dbReference type="AlphaFoldDB" id="A0A4Q7B046"/>
<feature type="domain" description="N-acetyltransferase" evidence="3">
    <location>
        <begin position="5"/>
        <end position="148"/>
    </location>
</feature>
<protein>
    <submittedName>
        <fullName evidence="4">GNAT family N-acetyltransferase</fullName>
    </submittedName>
</protein>
<evidence type="ECO:0000259" key="3">
    <source>
        <dbReference type="PROSITE" id="PS51186"/>
    </source>
</evidence>
<dbReference type="Proteomes" id="UP000293483">
    <property type="component" value="Unassembled WGS sequence"/>
</dbReference>
<dbReference type="PANTHER" id="PTHR10545:SF42">
    <property type="entry name" value="ACETYLTRANSFERASE"/>
    <property type="match status" value="1"/>
</dbReference>
<accession>A0A4Q7B046</accession>
<evidence type="ECO:0000313" key="5">
    <source>
        <dbReference type="Proteomes" id="UP000293483"/>
    </source>
</evidence>